<dbReference type="AlphaFoldDB" id="A0A7G5BZT2"/>
<dbReference type="Pfam" id="PF00015">
    <property type="entry name" value="MCPsignal"/>
    <property type="match status" value="1"/>
</dbReference>
<evidence type="ECO:0000256" key="1">
    <source>
        <dbReference type="ARBA" id="ARBA00023224"/>
    </source>
</evidence>
<keyword evidence="1 3" id="KW-0807">Transducer</keyword>
<dbReference type="InterPro" id="IPR004089">
    <property type="entry name" value="MCPsignal_dom"/>
</dbReference>
<dbReference type="RefSeq" id="WP_182298413.1">
    <property type="nucleotide sequence ID" value="NZ_CP041969.1"/>
</dbReference>
<evidence type="ECO:0000256" key="3">
    <source>
        <dbReference type="PROSITE-ProRule" id="PRU00284"/>
    </source>
</evidence>
<feature type="domain" description="Methyl-accepting transducer" evidence="5">
    <location>
        <begin position="183"/>
        <end position="404"/>
    </location>
</feature>
<dbReference type="GO" id="GO:0007165">
    <property type="term" value="P:signal transduction"/>
    <property type="evidence" value="ECO:0007669"/>
    <property type="project" value="UniProtKB-KW"/>
</dbReference>
<protein>
    <recommendedName>
        <fullName evidence="5">Methyl-accepting transducer domain-containing protein</fullName>
    </recommendedName>
</protein>
<dbReference type="SUPFAM" id="SSF58104">
    <property type="entry name" value="Methyl-accepting chemotaxis protein (MCP) signaling domain"/>
    <property type="match status" value="1"/>
</dbReference>
<dbReference type="InterPro" id="IPR039379">
    <property type="entry name" value="Protoglobin_sensor_dom"/>
</dbReference>
<organism evidence="6 7">
    <name type="scientific">Cohnella cholangitidis</name>
    <dbReference type="NCBI Taxonomy" id="2598458"/>
    <lineage>
        <taxon>Bacteria</taxon>
        <taxon>Bacillati</taxon>
        <taxon>Bacillota</taxon>
        <taxon>Bacilli</taxon>
        <taxon>Bacillales</taxon>
        <taxon>Paenibacillaceae</taxon>
        <taxon>Cohnella</taxon>
    </lineage>
</organism>
<dbReference type="InterPro" id="IPR044398">
    <property type="entry name" value="Globin-sensor_dom"/>
</dbReference>
<keyword evidence="7" id="KW-1185">Reference proteome</keyword>
<name>A0A7G5BZT2_9BACL</name>
<dbReference type="PANTHER" id="PTHR32089:SF118">
    <property type="entry name" value="HEME-BASED AEROTACTIC TRANSDUCER HEMAT"/>
    <property type="match status" value="1"/>
</dbReference>
<proteinExistence type="inferred from homology"/>
<feature type="coiled-coil region" evidence="4">
    <location>
        <begin position="365"/>
        <end position="392"/>
    </location>
</feature>
<reference evidence="6 7" key="1">
    <citation type="submission" date="2019-07" db="EMBL/GenBank/DDBJ databases">
        <authorList>
            <person name="Kim J.K."/>
            <person name="Cheong H.-M."/>
            <person name="Choi Y."/>
            <person name="Hwang K.J."/>
            <person name="Lee S."/>
            <person name="Choi C."/>
        </authorList>
    </citation>
    <scope>NUCLEOTIDE SEQUENCE [LARGE SCALE GENOMIC DNA]</scope>
    <source>
        <strain evidence="6 7">KS 22</strain>
    </source>
</reference>
<dbReference type="InterPro" id="IPR004090">
    <property type="entry name" value="Chemotax_Me-accpt_rcpt"/>
</dbReference>
<dbReference type="InterPro" id="IPR009050">
    <property type="entry name" value="Globin-like_sf"/>
</dbReference>
<dbReference type="GO" id="GO:0004888">
    <property type="term" value="F:transmembrane signaling receptor activity"/>
    <property type="evidence" value="ECO:0007669"/>
    <property type="project" value="InterPro"/>
</dbReference>
<dbReference type="GO" id="GO:0019825">
    <property type="term" value="F:oxygen binding"/>
    <property type="evidence" value="ECO:0007669"/>
    <property type="project" value="InterPro"/>
</dbReference>
<dbReference type="InterPro" id="IPR012292">
    <property type="entry name" value="Globin/Proto"/>
</dbReference>
<dbReference type="PRINTS" id="PR00260">
    <property type="entry name" value="CHEMTRNSDUCR"/>
</dbReference>
<keyword evidence="4" id="KW-0175">Coiled coil</keyword>
<dbReference type="Gene3D" id="1.10.287.950">
    <property type="entry name" value="Methyl-accepting chemotaxis protein"/>
    <property type="match status" value="1"/>
</dbReference>
<dbReference type="Proteomes" id="UP000515679">
    <property type="component" value="Chromosome"/>
</dbReference>
<evidence type="ECO:0000256" key="4">
    <source>
        <dbReference type="SAM" id="Coils"/>
    </source>
</evidence>
<comment type="similarity">
    <text evidence="2">Belongs to the methyl-accepting chemotaxis (MCP) protein family.</text>
</comment>
<dbReference type="GO" id="GO:0020037">
    <property type="term" value="F:heme binding"/>
    <property type="evidence" value="ECO:0007669"/>
    <property type="project" value="InterPro"/>
</dbReference>
<accession>A0A7G5BZT2</accession>
<dbReference type="KEGG" id="cchl:FPL14_15610"/>
<evidence type="ECO:0000313" key="7">
    <source>
        <dbReference type="Proteomes" id="UP000515679"/>
    </source>
</evidence>
<evidence type="ECO:0000313" key="6">
    <source>
        <dbReference type="EMBL" id="QMV42466.1"/>
    </source>
</evidence>
<sequence length="410" mass="46160">MPIEVDHDLLSTQLKMIDLTQEDLRNVHALQPLILEHIDEIIETFYSTILEVSNLKKIITDNSTVERLRTTLRQHIIEIFSGHIDNGYIQKRLRIAEVHQRIGLESKWYIGSFQNLQNAFLDIIHRSIPNSKQCLTYTKAVTKLLNFEQQLVIEAYDLKSLEAREKVHEQVRQEVKHKIGLVSQELAALTEQTSASTEQLVASSNQVNELFLHSADMAQTSRQLALTGSDKLNELETQMESILERSLQMESSLSELIQSSDQMRTIVRIVQEISAQTRILSFNASIEAARAGQHGAGFAVVASEVKKLSEETTKAVKQISELIQQSNSQSQEVVQSILEVRQLVQSGRVQSEQTGKAFERILIAFESSLAEINKLESELNSLVKAIEEVGRATTKVASSAEDLNTVTQNF</sequence>
<dbReference type="CDD" id="cd01068">
    <property type="entry name" value="globin_sensor"/>
    <property type="match status" value="1"/>
</dbReference>
<dbReference type="GO" id="GO:0006935">
    <property type="term" value="P:chemotaxis"/>
    <property type="evidence" value="ECO:0007669"/>
    <property type="project" value="InterPro"/>
</dbReference>
<gene>
    <name evidence="6" type="ORF">FPL14_15610</name>
</gene>
<dbReference type="PANTHER" id="PTHR32089">
    <property type="entry name" value="METHYL-ACCEPTING CHEMOTAXIS PROTEIN MCPB"/>
    <property type="match status" value="1"/>
</dbReference>
<dbReference type="GO" id="GO:0016020">
    <property type="term" value="C:membrane"/>
    <property type="evidence" value="ECO:0007669"/>
    <property type="project" value="InterPro"/>
</dbReference>
<dbReference type="SMART" id="SM00283">
    <property type="entry name" value="MA"/>
    <property type="match status" value="1"/>
</dbReference>
<dbReference type="PROSITE" id="PS50111">
    <property type="entry name" value="CHEMOTAXIS_TRANSDUC_2"/>
    <property type="match status" value="1"/>
</dbReference>
<dbReference type="EMBL" id="CP041969">
    <property type="protein sequence ID" value="QMV42466.1"/>
    <property type="molecule type" value="Genomic_DNA"/>
</dbReference>
<evidence type="ECO:0000259" key="5">
    <source>
        <dbReference type="PROSITE" id="PS50111"/>
    </source>
</evidence>
<evidence type="ECO:0000256" key="2">
    <source>
        <dbReference type="ARBA" id="ARBA00029447"/>
    </source>
</evidence>
<dbReference type="Pfam" id="PF11563">
    <property type="entry name" value="Protoglobin"/>
    <property type="match status" value="1"/>
</dbReference>
<dbReference type="SUPFAM" id="SSF46458">
    <property type="entry name" value="Globin-like"/>
    <property type="match status" value="1"/>
</dbReference>
<dbReference type="Gene3D" id="1.10.490.10">
    <property type="entry name" value="Globins"/>
    <property type="match status" value="1"/>
</dbReference>